<dbReference type="PANTHER" id="PTHR30024">
    <property type="entry name" value="ALIPHATIC SULFONATES-BINDING PROTEIN-RELATED"/>
    <property type="match status" value="1"/>
</dbReference>
<evidence type="ECO:0000256" key="4">
    <source>
        <dbReference type="ARBA" id="ARBA00055538"/>
    </source>
</evidence>
<dbReference type="SMART" id="SM00062">
    <property type="entry name" value="PBPb"/>
    <property type="match status" value="1"/>
</dbReference>
<feature type="domain" description="Solute-binding protein family 3/N-terminal" evidence="6">
    <location>
        <begin position="35"/>
        <end position="251"/>
    </location>
</feature>
<evidence type="ECO:0000256" key="5">
    <source>
        <dbReference type="ARBA" id="ARBA00070228"/>
    </source>
</evidence>
<dbReference type="SUPFAM" id="SSF53850">
    <property type="entry name" value="Periplasmic binding protein-like II"/>
    <property type="match status" value="1"/>
</dbReference>
<dbReference type="FunFam" id="3.40.190.10:FF:000050">
    <property type="entry name" value="Sulfonate ABC transporter substrate-binding protein"/>
    <property type="match status" value="1"/>
</dbReference>
<dbReference type="NCBIfam" id="NF008588">
    <property type="entry name" value="PRK11553.1"/>
    <property type="match status" value="1"/>
</dbReference>
<dbReference type="OrthoDB" id="286202at2"/>
<keyword evidence="3" id="KW-0732">Signal</keyword>
<dbReference type="Gene3D" id="3.40.190.10">
    <property type="entry name" value="Periplasmic binding protein-like II"/>
    <property type="match status" value="2"/>
</dbReference>
<keyword evidence="2" id="KW-0813">Transport</keyword>
<evidence type="ECO:0000313" key="7">
    <source>
        <dbReference type="EMBL" id="PCF95561.1"/>
    </source>
</evidence>
<evidence type="ECO:0000256" key="2">
    <source>
        <dbReference type="ARBA" id="ARBA00022448"/>
    </source>
</evidence>
<dbReference type="AlphaFoldDB" id="A0A2A4HN59"/>
<sequence length="321" mass="34992">MGSFMIKQSALSAAVLSGVLVLLPHSLLAADDPETLRIGFQKYGTLVLLKERQALEERFADRNINVTWTEFPAGPQMLEALNVGSIDFGTVGETPPVFAQAAGADLVYVAHQPPAPQAEAILVQEDSPIQSVAELEGKRVALNRGSNVHYLLVRALQDAGLSIHDIRTAFLPPSDARAAFERGSVDAWVIWEPYLAAAEDALGARILTDGTDLVSNHEFYIAAGPLAEQYPHVVEEIIQELQELDSWAADNLRKVAELLAPSIGLDPDVVYVAANRASYGAQYLSDEVIAQQQDIADTFFELELIPRELDIPSVVWRPSDE</sequence>
<dbReference type="InterPro" id="IPR010067">
    <property type="entry name" value="ABC_SsuA_sub-bd"/>
</dbReference>
<gene>
    <name evidence="7" type="ORF">CPA45_10915</name>
</gene>
<accession>A0A2A4HN59</accession>
<organism evidence="7 8">
    <name type="scientific">Vreelandella nigrificans</name>
    <dbReference type="NCBI Taxonomy" id="2042704"/>
    <lineage>
        <taxon>Bacteria</taxon>
        <taxon>Pseudomonadati</taxon>
        <taxon>Pseudomonadota</taxon>
        <taxon>Gammaproteobacteria</taxon>
        <taxon>Oceanospirillales</taxon>
        <taxon>Halomonadaceae</taxon>
        <taxon>Vreelandella</taxon>
    </lineage>
</organism>
<dbReference type="Proteomes" id="UP000218677">
    <property type="component" value="Unassembled WGS sequence"/>
</dbReference>
<dbReference type="GO" id="GO:0042626">
    <property type="term" value="F:ATPase-coupled transmembrane transporter activity"/>
    <property type="evidence" value="ECO:0007669"/>
    <property type="project" value="InterPro"/>
</dbReference>
<proteinExistence type="inferred from homology"/>
<dbReference type="GO" id="GO:0016020">
    <property type="term" value="C:membrane"/>
    <property type="evidence" value="ECO:0007669"/>
    <property type="project" value="InterPro"/>
</dbReference>
<keyword evidence="8" id="KW-1185">Reference proteome</keyword>
<dbReference type="InterPro" id="IPR001638">
    <property type="entry name" value="Solute-binding_3/MltF_N"/>
</dbReference>
<comment type="caution">
    <text evidence="7">The sequence shown here is derived from an EMBL/GenBank/DDBJ whole genome shotgun (WGS) entry which is preliminary data.</text>
</comment>
<evidence type="ECO:0000259" key="6">
    <source>
        <dbReference type="SMART" id="SM00062"/>
    </source>
</evidence>
<dbReference type="Pfam" id="PF13379">
    <property type="entry name" value="NMT1_2"/>
    <property type="match status" value="1"/>
</dbReference>
<dbReference type="CDD" id="cd13557">
    <property type="entry name" value="PBP2_SsuA"/>
    <property type="match status" value="1"/>
</dbReference>
<dbReference type="PANTHER" id="PTHR30024:SF42">
    <property type="entry name" value="ALIPHATIC SULFONATES-BINDING PROTEIN-RELATED"/>
    <property type="match status" value="1"/>
</dbReference>
<evidence type="ECO:0000313" key="8">
    <source>
        <dbReference type="Proteomes" id="UP000218677"/>
    </source>
</evidence>
<comment type="similarity">
    <text evidence="1">Belongs to the bacterial solute-binding protein SsuA/TauA family.</text>
</comment>
<reference evidence="8" key="1">
    <citation type="submission" date="2017-09" db="EMBL/GenBank/DDBJ databases">
        <authorList>
            <person name="Cho G.-S."/>
            <person name="Oguntoyinbo F.A."/>
            <person name="Cnockaert M."/>
            <person name="Kabisch J."/>
            <person name="Neve H."/>
            <person name="Bockelmann W."/>
            <person name="Wenning M."/>
            <person name="Franz C.M."/>
            <person name="Vandamme P."/>
        </authorList>
    </citation>
    <scope>NUCLEOTIDE SEQUENCE [LARGE SCALE GENOMIC DNA]</scope>
    <source>
        <strain evidence="8">MBT G8648</strain>
    </source>
</reference>
<name>A0A2A4HN59_9GAMM</name>
<dbReference type="NCBIfam" id="TIGR01728">
    <property type="entry name" value="SsuA_fam"/>
    <property type="match status" value="1"/>
</dbReference>
<protein>
    <recommendedName>
        <fullName evidence="5">Putative aliphatic sulfonates-binding protein</fullName>
    </recommendedName>
</protein>
<evidence type="ECO:0000256" key="3">
    <source>
        <dbReference type="ARBA" id="ARBA00022729"/>
    </source>
</evidence>
<dbReference type="EMBL" id="NWUX01000008">
    <property type="protein sequence ID" value="PCF95561.1"/>
    <property type="molecule type" value="Genomic_DNA"/>
</dbReference>
<evidence type="ECO:0000256" key="1">
    <source>
        <dbReference type="ARBA" id="ARBA00010742"/>
    </source>
</evidence>
<comment type="function">
    <text evidence="4">Part of a binding-protein-dependent transport system for aliphatic sulfonates. Putative binding protein.</text>
</comment>